<organism evidence="2 3">
    <name type="scientific">Vibrio tapetis subsp. tapetis</name>
    <dbReference type="NCBI Taxonomy" id="1671868"/>
    <lineage>
        <taxon>Bacteria</taxon>
        <taxon>Pseudomonadati</taxon>
        <taxon>Pseudomonadota</taxon>
        <taxon>Gammaproteobacteria</taxon>
        <taxon>Vibrionales</taxon>
        <taxon>Vibrionaceae</taxon>
        <taxon>Vibrio</taxon>
    </lineage>
</organism>
<keyword evidence="1" id="KW-0472">Membrane</keyword>
<feature type="transmembrane region" description="Helical" evidence="1">
    <location>
        <begin position="12"/>
        <end position="32"/>
    </location>
</feature>
<accession>A0A2N8ZFN5</accession>
<keyword evidence="1" id="KW-0812">Transmembrane</keyword>
<evidence type="ECO:0000313" key="3">
    <source>
        <dbReference type="Proteomes" id="UP000235828"/>
    </source>
</evidence>
<name>A0A2N8ZFN5_9VIBR</name>
<keyword evidence="3" id="KW-1185">Reference proteome</keyword>
<dbReference type="KEGG" id="vta:A2702"/>
<dbReference type="AlphaFoldDB" id="A0A2N8ZFN5"/>
<keyword evidence="1" id="KW-1133">Transmembrane helix</keyword>
<reference evidence="2 3" key="1">
    <citation type="submission" date="2017-10" db="EMBL/GenBank/DDBJ databases">
        <authorList>
            <person name="Banno H."/>
            <person name="Chua N.-H."/>
        </authorList>
    </citation>
    <scope>NUCLEOTIDE SEQUENCE [LARGE SCALE GENOMIC DNA]</scope>
    <source>
        <strain evidence="2">Vibrio tapetis CECT4600</strain>
    </source>
</reference>
<dbReference type="Proteomes" id="UP000235828">
    <property type="component" value="Chromosome A"/>
</dbReference>
<proteinExistence type="predicted"/>
<dbReference type="EMBL" id="LT960611">
    <property type="protein sequence ID" value="SON50675.1"/>
    <property type="molecule type" value="Genomic_DNA"/>
</dbReference>
<evidence type="ECO:0000256" key="1">
    <source>
        <dbReference type="SAM" id="Phobius"/>
    </source>
</evidence>
<gene>
    <name evidence="2" type="ORF">VTAP4600_A2702</name>
</gene>
<evidence type="ECO:0000313" key="2">
    <source>
        <dbReference type="EMBL" id="SON50675.1"/>
    </source>
</evidence>
<dbReference type="RefSeq" id="WP_231897803.1">
    <property type="nucleotide sequence ID" value="NZ_LT960611.1"/>
</dbReference>
<sequence length="146" mass="15880">MSRKRNQSGSVLIIAVFVIVVMGMLGLTLTRLEWSNQDTLTREVIGTQAWFVANSGSEWGLTHLFPLNEVSSAISASCTNLESKSSGATSTILANTENRCTSLVIRCTQVGSGADLTFYKVVSKAVCGTNDFEVQREQEVWARGLE</sequence>
<protein>
    <submittedName>
        <fullName evidence="2">Putative MSHA biogenesis protein MshP</fullName>
    </submittedName>
</protein>